<evidence type="ECO:0000256" key="3">
    <source>
        <dbReference type="ARBA" id="ARBA00005902"/>
    </source>
</evidence>
<evidence type="ECO:0000256" key="1">
    <source>
        <dbReference type="ARBA" id="ARBA00004123"/>
    </source>
</evidence>
<dbReference type="GO" id="GO:0043565">
    <property type="term" value="F:sequence-specific DNA binding"/>
    <property type="evidence" value="ECO:0007669"/>
    <property type="project" value="InterPro"/>
</dbReference>
<dbReference type="GO" id="GO:0005737">
    <property type="term" value="C:cytoplasm"/>
    <property type="evidence" value="ECO:0007669"/>
    <property type="project" value="UniProtKB-SubCell"/>
</dbReference>
<comment type="subcellular location">
    <subcellularLocation>
        <location evidence="2">Cytoplasm</location>
    </subcellularLocation>
    <subcellularLocation>
        <location evidence="1">Nucleus</location>
    </subcellularLocation>
</comment>
<gene>
    <name evidence="7" type="ORF">DME_LOCUS8312</name>
</gene>
<evidence type="ECO:0000256" key="6">
    <source>
        <dbReference type="PIRSR" id="PIRSR602848-1"/>
    </source>
</evidence>
<dbReference type="InterPro" id="IPR036081">
    <property type="entry name" value="Translin_sf"/>
</dbReference>
<dbReference type="EMBL" id="UYYG01001167">
    <property type="protein sequence ID" value="VDN58339.1"/>
    <property type="molecule type" value="Genomic_DNA"/>
</dbReference>
<dbReference type="Gene3D" id="1.20.58.200">
    <property type="entry name" value="Translin, domain 2"/>
    <property type="match status" value="1"/>
</dbReference>
<keyword evidence="9" id="KW-1185">Reference proteome</keyword>
<feature type="binding site" evidence="6">
    <location>
        <position position="54"/>
    </location>
    <ligand>
        <name>Mg(2+)</name>
        <dbReference type="ChEBI" id="CHEBI:18420"/>
    </ligand>
</feature>
<evidence type="ECO:0000313" key="9">
    <source>
        <dbReference type="Proteomes" id="UP000274756"/>
    </source>
</evidence>
<dbReference type="PANTHER" id="PTHR10741">
    <property type="entry name" value="TRANSLIN AND TRANSLIN ASSOCIATED PROTEIN X"/>
    <property type="match status" value="1"/>
</dbReference>
<dbReference type="GO" id="GO:0005634">
    <property type="term" value="C:nucleus"/>
    <property type="evidence" value="ECO:0007669"/>
    <property type="project" value="UniProtKB-SubCell"/>
</dbReference>
<sequence>MKSPEQKSNLMESSLKRLMDVRLKLFRNIAKEVVGIDQNLYNKPISFALQEYIEAWSFYKFISSGKLLSIDEITESLKFEERVCDDETGNHFQLFIEVSSMDYLLGLSDIGGELMRFAINQASAGEHNVAIDVQKFMCFLYGYFIFLGNAINNRDWQKKLEVFHQSLTKINIL</sequence>
<organism evidence="8 10">
    <name type="scientific">Dracunculus medinensis</name>
    <name type="common">Guinea worm</name>
    <dbReference type="NCBI Taxonomy" id="318479"/>
    <lineage>
        <taxon>Eukaryota</taxon>
        <taxon>Metazoa</taxon>
        <taxon>Ecdysozoa</taxon>
        <taxon>Nematoda</taxon>
        <taxon>Chromadorea</taxon>
        <taxon>Rhabditida</taxon>
        <taxon>Spirurina</taxon>
        <taxon>Dracunculoidea</taxon>
        <taxon>Dracunculidae</taxon>
        <taxon>Dracunculus</taxon>
    </lineage>
</organism>
<dbReference type="WBParaSite" id="DME_0000442901-mRNA-1">
    <property type="protein sequence ID" value="DME_0000442901-mRNA-1"/>
    <property type="gene ID" value="DME_0000442901"/>
</dbReference>
<protein>
    <submittedName>
        <fullName evidence="10">dUTPase</fullName>
    </submittedName>
</protein>
<feature type="binding site" evidence="6">
    <location>
        <position position="113"/>
    </location>
    <ligand>
        <name>Mg(2+)</name>
        <dbReference type="ChEBI" id="CHEBI:18420"/>
    </ligand>
</feature>
<keyword evidence="4" id="KW-0963">Cytoplasm</keyword>
<dbReference type="InterPro" id="IPR002848">
    <property type="entry name" value="Translin_fam"/>
</dbReference>
<keyword evidence="6" id="KW-0460">Magnesium</keyword>
<evidence type="ECO:0000313" key="8">
    <source>
        <dbReference type="Proteomes" id="UP000038040"/>
    </source>
</evidence>
<dbReference type="CDD" id="cd14820">
    <property type="entry name" value="TRAX"/>
    <property type="match status" value="1"/>
</dbReference>
<reference evidence="10" key="1">
    <citation type="submission" date="2017-02" db="UniProtKB">
        <authorList>
            <consortium name="WormBaseParasite"/>
        </authorList>
    </citation>
    <scope>IDENTIFICATION</scope>
</reference>
<dbReference type="SUPFAM" id="SSF74784">
    <property type="entry name" value="Translin"/>
    <property type="match status" value="1"/>
</dbReference>
<dbReference type="STRING" id="318479.A0A0N4UB66"/>
<evidence type="ECO:0000256" key="2">
    <source>
        <dbReference type="ARBA" id="ARBA00004496"/>
    </source>
</evidence>
<dbReference type="Pfam" id="PF01997">
    <property type="entry name" value="Translin"/>
    <property type="match status" value="1"/>
</dbReference>
<dbReference type="Proteomes" id="UP000038040">
    <property type="component" value="Unplaced"/>
</dbReference>
<name>A0A0N4UB66_DRAME</name>
<dbReference type="AlphaFoldDB" id="A0A0N4UB66"/>
<keyword evidence="6" id="KW-0479">Metal-binding</keyword>
<evidence type="ECO:0000313" key="10">
    <source>
        <dbReference type="WBParaSite" id="DME_0000442901-mRNA-1"/>
    </source>
</evidence>
<evidence type="ECO:0000313" key="7">
    <source>
        <dbReference type="EMBL" id="VDN58339.1"/>
    </source>
</evidence>
<comment type="similarity">
    <text evidence="3">Belongs to the translin family.</text>
</comment>
<dbReference type="InterPro" id="IPR016068">
    <property type="entry name" value="Translin_N"/>
</dbReference>
<proteinExistence type="inferred from homology"/>
<dbReference type="OrthoDB" id="31005at2759"/>
<evidence type="ECO:0000256" key="4">
    <source>
        <dbReference type="ARBA" id="ARBA00022490"/>
    </source>
</evidence>
<dbReference type="InterPro" id="IPR016069">
    <property type="entry name" value="Translin_C"/>
</dbReference>
<dbReference type="Proteomes" id="UP000274756">
    <property type="component" value="Unassembled WGS sequence"/>
</dbReference>
<dbReference type="Gene3D" id="1.20.58.190">
    <property type="entry name" value="Translin, domain 1"/>
    <property type="match status" value="1"/>
</dbReference>
<keyword evidence="5" id="KW-0539">Nucleus</keyword>
<accession>A0A0N4UB66</accession>
<reference evidence="7 9" key="2">
    <citation type="submission" date="2018-11" db="EMBL/GenBank/DDBJ databases">
        <authorList>
            <consortium name="Pathogen Informatics"/>
        </authorList>
    </citation>
    <scope>NUCLEOTIDE SEQUENCE [LARGE SCALE GENOMIC DNA]</scope>
</reference>
<dbReference type="GO" id="GO:0046872">
    <property type="term" value="F:metal ion binding"/>
    <property type="evidence" value="ECO:0007669"/>
    <property type="project" value="UniProtKB-KW"/>
</dbReference>
<evidence type="ECO:0000256" key="5">
    <source>
        <dbReference type="ARBA" id="ARBA00023242"/>
    </source>
</evidence>